<feature type="region of interest" description="Disordered" evidence="4">
    <location>
        <begin position="365"/>
        <end position="384"/>
    </location>
</feature>
<keyword evidence="2" id="KW-0106">Calcium</keyword>
<dbReference type="PROSITE" id="PS50222">
    <property type="entry name" value="EF_HAND_2"/>
    <property type="match status" value="2"/>
</dbReference>
<evidence type="ECO:0000259" key="7">
    <source>
        <dbReference type="PROSITE" id="PS50222"/>
    </source>
</evidence>
<dbReference type="SMART" id="SM00054">
    <property type="entry name" value="EFh"/>
    <property type="match status" value="2"/>
</dbReference>
<evidence type="ECO:0000256" key="3">
    <source>
        <dbReference type="PROSITE-ProRule" id="PRU00192"/>
    </source>
</evidence>
<dbReference type="PANTHER" id="PTHR11216">
    <property type="entry name" value="EH DOMAIN"/>
    <property type="match status" value="1"/>
</dbReference>
<dbReference type="PANTHER" id="PTHR11216:SF170">
    <property type="entry name" value="DYNAMIN ASSOCIATED PROTEIN 160, ISOFORM D"/>
    <property type="match status" value="1"/>
</dbReference>
<evidence type="ECO:0000259" key="6">
    <source>
        <dbReference type="PROSITE" id="PS50031"/>
    </source>
</evidence>
<feature type="domain" description="EF-hand" evidence="7">
    <location>
        <begin position="237"/>
        <end position="272"/>
    </location>
</feature>
<feature type="domain" description="SH3" evidence="5">
    <location>
        <begin position="1009"/>
        <end position="1073"/>
    </location>
</feature>
<dbReference type="PRINTS" id="PR00452">
    <property type="entry name" value="SH3DOMAIN"/>
</dbReference>
<feature type="compositionally biased region" description="Basic and acidic residues" evidence="4">
    <location>
        <begin position="810"/>
        <end position="819"/>
    </location>
</feature>
<feature type="domain" description="EF-hand" evidence="7">
    <location>
        <begin position="42"/>
        <end position="77"/>
    </location>
</feature>
<dbReference type="SMART" id="SM00326">
    <property type="entry name" value="SH3"/>
    <property type="match status" value="5"/>
</dbReference>
<feature type="region of interest" description="Disordered" evidence="4">
    <location>
        <begin position="543"/>
        <end position="566"/>
    </location>
</feature>
<gene>
    <name evidence="8" type="ORF">BV898_06849</name>
</gene>
<dbReference type="OrthoDB" id="2015333at2759"/>
<dbReference type="AlphaFoldDB" id="A0A1W0WVJ9"/>
<dbReference type="PRINTS" id="PR01887">
    <property type="entry name" value="SPECTRNALPHA"/>
</dbReference>
<feature type="domain" description="EH" evidence="6">
    <location>
        <begin position="204"/>
        <end position="293"/>
    </location>
</feature>
<feature type="region of interest" description="Disordered" evidence="4">
    <location>
        <begin position="1076"/>
        <end position="1098"/>
    </location>
</feature>
<keyword evidence="1 3" id="KW-0728">SH3 domain</keyword>
<evidence type="ECO:0000256" key="4">
    <source>
        <dbReference type="SAM" id="MobiDB-lite"/>
    </source>
</evidence>
<feature type="domain" description="SH3" evidence="5">
    <location>
        <begin position="840"/>
        <end position="901"/>
    </location>
</feature>
<dbReference type="InterPro" id="IPR011992">
    <property type="entry name" value="EF-hand-dom_pair"/>
</dbReference>
<dbReference type="FunFam" id="1.10.238.10:FF:000055">
    <property type="entry name" value="Intersectin-1 isoform 1"/>
    <property type="match status" value="1"/>
</dbReference>
<dbReference type="InterPro" id="IPR001452">
    <property type="entry name" value="SH3_domain"/>
</dbReference>
<dbReference type="PROSITE" id="PS50031">
    <property type="entry name" value="EH"/>
    <property type="match status" value="2"/>
</dbReference>
<evidence type="ECO:0000256" key="2">
    <source>
        <dbReference type="ARBA" id="ARBA00022837"/>
    </source>
</evidence>
<dbReference type="GO" id="GO:0060090">
    <property type="term" value="F:molecular adaptor activity"/>
    <property type="evidence" value="ECO:0007669"/>
    <property type="project" value="TreeGrafter"/>
</dbReference>
<reference evidence="9" key="1">
    <citation type="submission" date="2017-01" db="EMBL/GenBank/DDBJ databases">
        <title>Comparative genomics of anhydrobiosis in the tardigrade Hypsibius dujardini.</title>
        <authorList>
            <person name="Yoshida Y."/>
            <person name="Koutsovoulos G."/>
            <person name="Laetsch D."/>
            <person name="Stevens L."/>
            <person name="Kumar S."/>
            <person name="Horikawa D."/>
            <person name="Ishino K."/>
            <person name="Komine S."/>
            <person name="Tomita M."/>
            <person name="Blaxter M."/>
            <person name="Arakawa K."/>
        </authorList>
    </citation>
    <scope>NUCLEOTIDE SEQUENCE [LARGE SCALE GENOMIC DNA]</scope>
    <source>
        <strain evidence="9">Z151</strain>
    </source>
</reference>
<dbReference type="InterPro" id="IPR002048">
    <property type="entry name" value="EF_hand_dom"/>
</dbReference>
<feature type="region of interest" description="Disordered" evidence="4">
    <location>
        <begin position="804"/>
        <end position="836"/>
    </location>
</feature>
<accession>A0A1W0WVJ9</accession>
<sequence>MDPWKILPDEQVRYEQQFAQLNPADGFLTGQQSRDFFFKSNLAPAVLAKIWELSDLNRDGRLDRREFSVAMHLIRKKIQGLELPASLPPSMLGSPTTANGSGNTAAWGALPDLLPRQAGSPPSVMGSMPGNSGMGGALGGGDLQMMGGQFPQQSQSFMASGAGTLPYGSSNDQRSRTGSGQAQHLYSTMPGSVPTGEWAVPHPTKLKYNKMFHDLDKARVGSLSGNQARSILMQSGLPNPMLAQIWALSDIDKDGRLTSEEFVLAMHLAEMARQREPIPATLPSELIPPSFRRPRGLSANIQIPFNGGGLSAGSNSNNLGASSAPAAGAVSQEVFDMTPASFEDKRKENFDKGNAELERRRQAIQEMQRQEREEREKREREEFERREKIRLEQERKRQAELESQLARQREIQERQEEERRKVIEQREAARLEMERQRKIERQRKRRHDLMNERTREYEELAHYKSQNSGIELHTVDSDTKRADLLQLVEETRNQVRERKEIIDGMRMKRDELLEEISRTTSQEQELGSDASRAKSERAMLEGRMSISSSGSGESPQSVTFEVQRRQDAAAELQNKLSEAETTTAGLKKAIDERNSRIKTFGEQFQTIYENHVRLLHDFQGKQTSVMQSSQQGAARKASTTNVYPNLHDTAASSGSYGFSGDKDAFSNGNHEGTGGWAENNFDAPDDVWGEQSPFTDGTSAAAATDATPTKVSELRDDLAGKLVIRTPSIKHDHHLSFDNDFKQTKFRRYRALYTYTAGNEDELSFQAGDVISVPTTHDGEPGWLPGELAGKTGWLPENHVQLLPDTAEMPAKEKSDKPIPKSRGNSVQSDSPAQDSTELAGNIRAKAIHPWHAKKDSHLTFAKGDILLLKKQADNWYFGEKDGSAGQSGWFPAQCVQVIADDGEGKRAFHSHHSVDSHTGSTGGEAAESLYVSVFDYTSEVAGDLAFRAGEVVRVTHKDGDWWTGVIANRTGIFPSNYVKEHNDSPQLPSPASLGKAMAQTNTEDLSKKKPEIAVAVAAYTAGGPEQISFAKGDLILVKKKTETGWWEGELQAKGKQRQIGWFPAAYIKSMAGAPPSNNSGSATPVIDKSRTGSFSSHSGDAVLPAGTKVIALYDYVAQNSDELSFKKNDVIIIVSKEDVNWWKGVLNGKQGILPSNYVQIA</sequence>
<dbReference type="SMART" id="SM00027">
    <property type="entry name" value="EH"/>
    <property type="match status" value="2"/>
</dbReference>
<dbReference type="Pfam" id="PF12763">
    <property type="entry name" value="EH"/>
    <property type="match status" value="2"/>
</dbReference>
<feature type="compositionally biased region" description="Polar residues" evidence="4">
    <location>
        <begin position="167"/>
        <end position="182"/>
    </location>
</feature>
<feature type="region of interest" description="Disordered" evidence="4">
    <location>
        <begin position="156"/>
        <end position="182"/>
    </location>
</feature>
<name>A0A1W0WVJ9_HYPEX</name>
<dbReference type="GO" id="GO:0005737">
    <property type="term" value="C:cytoplasm"/>
    <property type="evidence" value="ECO:0007669"/>
    <property type="project" value="TreeGrafter"/>
</dbReference>
<dbReference type="FunFam" id="2.30.30.40:FF:000072">
    <property type="entry name" value="Unconventional Myosin IB"/>
    <property type="match status" value="1"/>
</dbReference>
<dbReference type="Pfam" id="PF14604">
    <property type="entry name" value="SH3_9"/>
    <property type="match status" value="1"/>
</dbReference>
<dbReference type="GO" id="GO:0150007">
    <property type="term" value="P:clathrin-dependent synaptic vesicle endocytosis"/>
    <property type="evidence" value="ECO:0007669"/>
    <property type="project" value="TreeGrafter"/>
</dbReference>
<dbReference type="GO" id="GO:0097708">
    <property type="term" value="C:intracellular vesicle"/>
    <property type="evidence" value="ECO:0007669"/>
    <property type="project" value="TreeGrafter"/>
</dbReference>
<feature type="compositionally biased region" description="Low complexity" evidence="4">
    <location>
        <begin position="543"/>
        <end position="557"/>
    </location>
</feature>
<evidence type="ECO:0000256" key="1">
    <source>
        <dbReference type="ARBA" id="ARBA00022443"/>
    </source>
</evidence>
<dbReference type="InterPro" id="IPR036028">
    <property type="entry name" value="SH3-like_dom_sf"/>
</dbReference>
<dbReference type="InterPro" id="IPR000261">
    <property type="entry name" value="EH_dom"/>
</dbReference>
<dbReference type="SUPFAM" id="SSF50044">
    <property type="entry name" value="SH3-domain"/>
    <property type="match status" value="5"/>
</dbReference>
<dbReference type="Gene3D" id="1.10.238.10">
    <property type="entry name" value="EF-hand"/>
    <property type="match status" value="2"/>
</dbReference>
<dbReference type="GO" id="GO:0005509">
    <property type="term" value="F:calcium ion binding"/>
    <property type="evidence" value="ECO:0007669"/>
    <property type="project" value="InterPro"/>
</dbReference>
<dbReference type="CDD" id="cd00052">
    <property type="entry name" value="EH"/>
    <property type="match status" value="2"/>
</dbReference>
<organism evidence="8 9">
    <name type="scientific">Hypsibius exemplaris</name>
    <name type="common">Freshwater tardigrade</name>
    <dbReference type="NCBI Taxonomy" id="2072580"/>
    <lineage>
        <taxon>Eukaryota</taxon>
        <taxon>Metazoa</taxon>
        <taxon>Ecdysozoa</taxon>
        <taxon>Tardigrada</taxon>
        <taxon>Eutardigrada</taxon>
        <taxon>Parachela</taxon>
        <taxon>Hypsibioidea</taxon>
        <taxon>Hypsibiidae</taxon>
        <taxon>Hypsibius</taxon>
    </lineage>
</organism>
<dbReference type="PROSITE" id="PS00018">
    <property type="entry name" value="EF_HAND_1"/>
    <property type="match status" value="2"/>
</dbReference>
<dbReference type="SUPFAM" id="SSF47473">
    <property type="entry name" value="EF-hand"/>
    <property type="match status" value="2"/>
</dbReference>
<protein>
    <submittedName>
        <fullName evidence="8">Intersectin-2</fullName>
    </submittedName>
</protein>
<feature type="domain" description="SH3" evidence="5">
    <location>
        <begin position="744"/>
        <end position="805"/>
    </location>
</feature>
<feature type="compositionally biased region" description="Polar residues" evidence="4">
    <location>
        <begin position="823"/>
        <end position="836"/>
    </location>
</feature>
<feature type="domain" description="SH3" evidence="5">
    <location>
        <begin position="1105"/>
        <end position="1162"/>
    </location>
</feature>
<evidence type="ECO:0000313" key="9">
    <source>
        <dbReference type="Proteomes" id="UP000192578"/>
    </source>
</evidence>
<comment type="caution">
    <text evidence="8">The sequence shown here is derived from an EMBL/GenBank/DDBJ whole genome shotgun (WGS) entry which is preliminary data.</text>
</comment>
<dbReference type="GO" id="GO:0042734">
    <property type="term" value="C:presynaptic membrane"/>
    <property type="evidence" value="ECO:0007669"/>
    <property type="project" value="TreeGrafter"/>
</dbReference>
<proteinExistence type="predicted"/>
<dbReference type="Pfam" id="PF00018">
    <property type="entry name" value="SH3_1"/>
    <property type="match status" value="3"/>
</dbReference>
<dbReference type="EMBL" id="MTYJ01000042">
    <property type="protein sequence ID" value="OQV19214.1"/>
    <property type="molecule type" value="Genomic_DNA"/>
</dbReference>
<dbReference type="PROSITE" id="PS50002">
    <property type="entry name" value="SH3"/>
    <property type="match status" value="5"/>
</dbReference>
<dbReference type="Proteomes" id="UP000192578">
    <property type="component" value="Unassembled WGS sequence"/>
</dbReference>
<feature type="domain" description="SH3" evidence="5">
    <location>
        <begin position="926"/>
        <end position="984"/>
    </location>
</feature>
<dbReference type="Gene3D" id="2.30.30.40">
    <property type="entry name" value="SH3 Domains"/>
    <property type="match status" value="5"/>
</dbReference>
<dbReference type="InterPro" id="IPR018247">
    <property type="entry name" value="EF_Hand_1_Ca_BS"/>
</dbReference>
<feature type="domain" description="EH" evidence="6">
    <location>
        <begin position="10"/>
        <end position="98"/>
    </location>
</feature>
<dbReference type="CDD" id="cd11839">
    <property type="entry name" value="SH3_Intersectin_4"/>
    <property type="match status" value="1"/>
</dbReference>
<feature type="region of interest" description="Disordered" evidence="4">
    <location>
        <begin position="518"/>
        <end position="537"/>
    </location>
</feature>
<dbReference type="Pfam" id="PF07653">
    <property type="entry name" value="SH3_2"/>
    <property type="match status" value="1"/>
</dbReference>
<evidence type="ECO:0000313" key="8">
    <source>
        <dbReference type="EMBL" id="OQV19214.1"/>
    </source>
</evidence>
<evidence type="ECO:0000259" key="5">
    <source>
        <dbReference type="PROSITE" id="PS50002"/>
    </source>
</evidence>
<keyword evidence="9" id="KW-1185">Reference proteome</keyword>